<protein>
    <submittedName>
        <fullName evidence="1">Type VI secretion system-associated protein TagF</fullName>
    </submittedName>
</protein>
<reference evidence="2" key="1">
    <citation type="journal article" date="2019" name="Int. J. Syst. Evol. Microbiol.">
        <title>The Global Catalogue of Microorganisms (GCM) 10K type strain sequencing project: providing services to taxonomists for standard genome sequencing and annotation.</title>
        <authorList>
            <consortium name="The Broad Institute Genomics Platform"/>
            <consortium name="The Broad Institute Genome Sequencing Center for Infectious Disease"/>
            <person name="Wu L."/>
            <person name="Ma J."/>
        </authorList>
    </citation>
    <scope>NUCLEOTIDE SEQUENCE [LARGE SCALE GENOMIC DNA]</scope>
    <source>
        <strain evidence="2">CGMCC 1.10992</strain>
    </source>
</reference>
<dbReference type="EMBL" id="JBHUHT010000009">
    <property type="protein sequence ID" value="MFD2095641.1"/>
    <property type="molecule type" value="Genomic_DNA"/>
</dbReference>
<dbReference type="Gene3D" id="3.40.1730.10">
    <property type="entry name" value="pa0076 domain"/>
    <property type="match status" value="1"/>
</dbReference>
<dbReference type="RefSeq" id="WP_345340288.1">
    <property type="nucleotide sequence ID" value="NZ_BAABLI010000014.1"/>
</dbReference>
<name>A0ABW4XJC6_9GAMM</name>
<dbReference type="Pfam" id="PF09867">
    <property type="entry name" value="TagF_N"/>
    <property type="match status" value="1"/>
</dbReference>
<sequence>MSDSALNRFGFTGKHPLQRDFVHAGLPFGFTQHFHEWLQAAMAVSREQLNENWLEYYLSSPIWHFSFSAGVLGDNAVVGTMMPSVDGAGRHYPLSVVAQVEGRPPCYWLNSNWVQATTKKLLTALSEDMTFDAWQDFSQLNEQITEEFDAIVSLQKNGKRKRQQGYFLSHPNKGDAATVLADYLAGSHSLYCMWWTEGSELVEPCLMVTEGLPKFSQFSAMFDGQWQSRGWL</sequence>
<proteinExistence type="predicted"/>
<dbReference type="InterPro" id="IPR017748">
    <property type="entry name" value="TagF"/>
</dbReference>
<gene>
    <name evidence="1" type="primary">tagF</name>
    <name evidence="1" type="ORF">ACFSJ3_06540</name>
</gene>
<dbReference type="Proteomes" id="UP001597380">
    <property type="component" value="Unassembled WGS sequence"/>
</dbReference>
<organism evidence="1 2">
    <name type="scientific">Corallincola platygyrae</name>
    <dbReference type="NCBI Taxonomy" id="1193278"/>
    <lineage>
        <taxon>Bacteria</taxon>
        <taxon>Pseudomonadati</taxon>
        <taxon>Pseudomonadota</taxon>
        <taxon>Gammaproteobacteria</taxon>
        <taxon>Alteromonadales</taxon>
        <taxon>Psychromonadaceae</taxon>
        <taxon>Corallincola</taxon>
    </lineage>
</organism>
<evidence type="ECO:0000313" key="1">
    <source>
        <dbReference type="EMBL" id="MFD2095641.1"/>
    </source>
</evidence>
<evidence type="ECO:0000313" key="2">
    <source>
        <dbReference type="Proteomes" id="UP001597380"/>
    </source>
</evidence>
<keyword evidence="2" id="KW-1185">Reference proteome</keyword>
<dbReference type="InterPro" id="IPR038225">
    <property type="entry name" value="TagF_sf"/>
</dbReference>
<accession>A0ABW4XJC6</accession>
<dbReference type="NCBIfam" id="TIGR03373">
    <property type="entry name" value="VI_minor_4"/>
    <property type="match status" value="1"/>
</dbReference>
<dbReference type="PIRSF" id="PIRSF029287">
    <property type="entry name" value="UCP029287"/>
    <property type="match status" value="1"/>
</dbReference>
<comment type="caution">
    <text evidence="1">The sequence shown here is derived from an EMBL/GenBank/DDBJ whole genome shotgun (WGS) entry which is preliminary data.</text>
</comment>